<proteinExistence type="predicted"/>
<keyword evidence="1" id="KW-1133">Transmembrane helix</keyword>
<feature type="transmembrane region" description="Helical" evidence="1">
    <location>
        <begin position="101"/>
        <end position="121"/>
    </location>
</feature>
<protein>
    <submittedName>
        <fullName evidence="2">Uncharacterized protein</fullName>
    </submittedName>
</protein>
<dbReference type="Gene3D" id="1.25.10.10">
    <property type="entry name" value="Leucine-rich Repeat Variant"/>
    <property type="match status" value="1"/>
</dbReference>
<sequence length="268" mass="29854">MDKMENKYMSMITEYIDGTLSPEREKEFQQYVQEGHIDMAEVDEMAKLQGIMLSSSAPAPSAALKENFYQMLNEAQLKQPQAKNPTSLLERINASLFGNQYGRMAFGIGVLIIGLFLGSNLGSNSYKEELTDLNGQMVEMREMMMMAMLERESVSDRLKGVQMSSALSSSNEKVIDALFLTLNSDPSTNVRIAALNTLAGYTSDPKVREGLVNSISKQKSPLMQVNLAELMVKLQETKAKDELKSILESDQTPEDVKVTLRASMEKII</sequence>
<evidence type="ECO:0000256" key="1">
    <source>
        <dbReference type="SAM" id="Phobius"/>
    </source>
</evidence>
<comment type="caution">
    <text evidence="2">The sequence shown here is derived from an EMBL/GenBank/DDBJ whole genome shotgun (WGS) entry which is preliminary data.</text>
</comment>
<evidence type="ECO:0000313" key="3">
    <source>
        <dbReference type="Proteomes" id="UP000075615"/>
    </source>
</evidence>
<dbReference type="InterPro" id="IPR011989">
    <property type="entry name" value="ARM-like"/>
</dbReference>
<dbReference type="Pfam" id="PF13646">
    <property type="entry name" value="HEAT_2"/>
    <property type="match status" value="1"/>
</dbReference>
<organism evidence="2 3">
    <name type="scientific">Roseivirga echinicomitans</name>
    <dbReference type="NCBI Taxonomy" id="296218"/>
    <lineage>
        <taxon>Bacteria</taxon>
        <taxon>Pseudomonadati</taxon>
        <taxon>Bacteroidota</taxon>
        <taxon>Cytophagia</taxon>
        <taxon>Cytophagales</taxon>
        <taxon>Roseivirgaceae</taxon>
        <taxon>Roseivirga</taxon>
    </lineage>
</organism>
<accession>A0A150X135</accession>
<evidence type="ECO:0000313" key="2">
    <source>
        <dbReference type="EMBL" id="KYG72454.1"/>
    </source>
</evidence>
<dbReference type="SUPFAM" id="SSF48371">
    <property type="entry name" value="ARM repeat"/>
    <property type="match status" value="1"/>
</dbReference>
<keyword evidence="1" id="KW-0812">Transmembrane</keyword>
<name>A0A150X135_9BACT</name>
<dbReference type="AlphaFoldDB" id="A0A150X135"/>
<gene>
    <name evidence="2" type="ORF">AWN68_11890</name>
</gene>
<dbReference type="EMBL" id="LRDB01000051">
    <property type="protein sequence ID" value="KYG72454.1"/>
    <property type="molecule type" value="Genomic_DNA"/>
</dbReference>
<keyword evidence="3" id="KW-1185">Reference proteome</keyword>
<keyword evidence="1" id="KW-0472">Membrane</keyword>
<reference evidence="2 3" key="1">
    <citation type="submission" date="2016-01" db="EMBL/GenBank/DDBJ databases">
        <title>Genome sequencing of Roseivirga echinicomitans KMM 6058.</title>
        <authorList>
            <person name="Selvaratnam C."/>
            <person name="Thevarajoo S."/>
            <person name="Goh K.M."/>
            <person name="Ee R."/>
            <person name="Chan K.-G."/>
            <person name="Chong C.S."/>
        </authorList>
    </citation>
    <scope>NUCLEOTIDE SEQUENCE [LARGE SCALE GENOMIC DNA]</scope>
    <source>
        <strain evidence="2 3">KMM 6058</strain>
    </source>
</reference>
<dbReference type="STRING" id="296218.AWN68_11890"/>
<dbReference type="Proteomes" id="UP000075615">
    <property type="component" value="Unassembled WGS sequence"/>
</dbReference>
<dbReference type="InterPro" id="IPR016024">
    <property type="entry name" value="ARM-type_fold"/>
</dbReference>